<comment type="caution">
    <text evidence="3">The sequence shown here is derived from an EMBL/GenBank/DDBJ whole genome shotgun (WGS) entry which is preliminary data.</text>
</comment>
<dbReference type="PANTHER" id="PTHR47843">
    <property type="entry name" value="BTB DOMAIN-CONTAINING PROTEIN-RELATED"/>
    <property type="match status" value="1"/>
</dbReference>
<gene>
    <name evidence="3" type="ORF">DL762_002631</name>
</gene>
<evidence type="ECO:0000313" key="3">
    <source>
        <dbReference type="EMBL" id="RYO90496.1"/>
    </source>
</evidence>
<feature type="domain" description="BTB" evidence="2">
    <location>
        <begin position="18"/>
        <end position="81"/>
    </location>
</feature>
<dbReference type="EMBL" id="QJNS01000055">
    <property type="protein sequence ID" value="RYO90496.1"/>
    <property type="molecule type" value="Genomic_DNA"/>
</dbReference>
<organism evidence="3 4">
    <name type="scientific">Monosporascus cannonballus</name>
    <dbReference type="NCBI Taxonomy" id="155416"/>
    <lineage>
        <taxon>Eukaryota</taxon>
        <taxon>Fungi</taxon>
        <taxon>Dikarya</taxon>
        <taxon>Ascomycota</taxon>
        <taxon>Pezizomycotina</taxon>
        <taxon>Sordariomycetes</taxon>
        <taxon>Xylariomycetidae</taxon>
        <taxon>Xylariales</taxon>
        <taxon>Xylariales incertae sedis</taxon>
        <taxon>Monosporascus</taxon>
    </lineage>
</organism>
<dbReference type="InterPro" id="IPR000210">
    <property type="entry name" value="BTB/POZ_dom"/>
</dbReference>
<dbReference type="SMART" id="SM00225">
    <property type="entry name" value="BTB"/>
    <property type="match status" value="1"/>
</dbReference>
<dbReference type="PROSITE" id="PS50097">
    <property type="entry name" value="BTB"/>
    <property type="match status" value="1"/>
</dbReference>
<keyword evidence="4" id="KW-1185">Reference proteome</keyword>
<dbReference type="Pfam" id="PF00651">
    <property type="entry name" value="BTB"/>
    <property type="match status" value="1"/>
</dbReference>
<sequence>MATRTEQDRRLLAGGLFSDVVVKCGTRSWHLHRSILCSRSDHFRAALAGPFQEAETREIDLSEHDEETIDRPLTWIYTKQLPPIVSFSGGTCYETAVKLFVAADFCLVRELREDCLEALENSIWEQVLRTQRQFDAAPDKTAFLRTGGDLDNLFRGVRAAYEADFGVLKDVFVDFMRDTHFWPATSCYGSPSSAATASIGRSRSPTRVSCAASRHSDGRPPIGPGSAASRAGS</sequence>
<accession>A0ABY0HE80</accession>
<reference evidence="3 4" key="1">
    <citation type="submission" date="2018-06" db="EMBL/GenBank/DDBJ databases">
        <title>Complete Genomes of Monosporascus.</title>
        <authorList>
            <person name="Robinson A.J."/>
            <person name="Natvig D.O."/>
        </authorList>
    </citation>
    <scope>NUCLEOTIDE SEQUENCE [LARGE SCALE GENOMIC DNA]</scope>
    <source>
        <strain evidence="3 4">CBS 609.92</strain>
    </source>
</reference>
<evidence type="ECO:0000313" key="4">
    <source>
        <dbReference type="Proteomes" id="UP000294003"/>
    </source>
</evidence>
<dbReference type="CDD" id="cd18186">
    <property type="entry name" value="BTB_POZ_ZBTB_KLHL-like"/>
    <property type="match status" value="1"/>
</dbReference>
<proteinExistence type="predicted"/>
<evidence type="ECO:0000256" key="1">
    <source>
        <dbReference type="SAM" id="MobiDB-lite"/>
    </source>
</evidence>
<dbReference type="InterPro" id="IPR011333">
    <property type="entry name" value="SKP1/BTB/POZ_sf"/>
</dbReference>
<dbReference type="SUPFAM" id="SSF54695">
    <property type="entry name" value="POZ domain"/>
    <property type="match status" value="1"/>
</dbReference>
<dbReference type="PANTHER" id="PTHR47843:SF2">
    <property type="entry name" value="BTB DOMAIN-CONTAINING PROTEIN"/>
    <property type="match status" value="1"/>
</dbReference>
<protein>
    <recommendedName>
        <fullName evidence="2">BTB domain-containing protein</fullName>
    </recommendedName>
</protein>
<dbReference type="Proteomes" id="UP000294003">
    <property type="component" value="Unassembled WGS sequence"/>
</dbReference>
<name>A0ABY0HE80_9PEZI</name>
<dbReference type="Gene3D" id="3.30.710.10">
    <property type="entry name" value="Potassium Channel Kv1.1, Chain A"/>
    <property type="match status" value="1"/>
</dbReference>
<feature type="region of interest" description="Disordered" evidence="1">
    <location>
        <begin position="198"/>
        <end position="233"/>
    </location>
</feature>
<evidence type="ECO:0000259" key="2">
    <source>
        <dbReference type="PROSITE" id="PS50097"/>
    </source>
</evidence>
<feature type="compositionally biased region" description="Polar residues" evidence="1">
    <location>
        <begin position="198"/>
        <end position="207"/>
    </location>
</feature>